<accession>A0A8H6BR29</accession>
<proteinExistence type="predicted"/>
<evidence type="ECO:0000256" key="1">
    <source>
        <dbReference type="SAM" id="MobiDB-lite"/>
    </source>
</evidence>
<name>A0A8H6BR29_CANAX</name>
<sequence length="178" mass="18885">MVYITCILGIGEDISGDRRYDVMDGAIGRKDGGTRATAGTVYPISGYGCAGCQRLYHSLVPTYISGTGLSPPLARKSGSAETRAGAEIKLGPEPEPEPEPEPKPEPEPGQSQGQWSMSLSSREMANPKAGSKAKVHSMAISVTISVVRASTSVQAQGCWVAVNCIGCTQVHHWQHDWS</sequence>
<dbReference type="Proteomes" id="UP000536275">
    <property type="component" value="Unassembled WGS sequence"/>
</dbReference>
<feature type="compositionally biased region" description="Polar residues" evidence="1">
    <location>
        <begin position="109"/>
        <end position="123"/>
    </location>
</feature>
<evidence type="ECO:0000313" key="3">
    <source>
        <dbReference type="Proteomes" id="UP000536275"/>
    </source>
</evidence>
<comment type="caution">
    <text evidence="2">The sequence shown here is derived from an EMBL/GenBank/DDBJ whole genome shotgun (WGS) entry which is preliminary data.</text>
</comment>
<evidence type="ECO:0000313" key="2">
    <source>
        <dbReference type="EMBL" id="KAF6061183.1"/>
    </source>
</evidence>
<organism evidence="2 3">
    <name type="scientific">Candida albicans</name>
    <name type="common">Yeast</name>
    <dbReference type="NCBI Taxonomy" id="5476"/>
    <lineage>
        <taxon>Eukaryota</taxon>
        <taxon>Fungi</taxon>
        <taxon>Dikarya</taxon>
        <taxon>Ascomycota</taxon>
        <taxon>Saccharomycotina</taxon>
        <taxon>Pichiomycetes</taxon>
        <taxon>Debaryomycetaceae</taxon>
        <taxon>Candida/Lodderomyces clade</taxon>
        <taxon>Candida</taxon>
    </lineage>
</organism>
<feature type="region of interest" description="Disordered" evidence="1">
    <location>
        <begin position="70"/>
        <end position="131"/>
    </location>
</feature>
<reference evidence="2 3" key="1">
    <citation type="submission" date="2020-03" db="EMBL/GenBank/DDBJ databases">
        <title>FDA dAtabase for Regulatory Grade micrObial Sequences (FDA-ARGOS): Supporting development and validation of Infectious Disease Dx tests.</title>
        <authorList>
            <person name="Campos J."/>
            <person name="Goldberg B."/>
            <person name="Tallon L."/>
            <person name="Sadzewicz L."/>
            <person name="Vavikolanu K."/>
            <person name="Mehta A."/>
            <person name="Aluvathingal J."/>
            <person name="Nadendla S."/>
            <person name="Nandy P."/>
            <person name="Geyer C."/>
            <person name="Yan Y."/>
            <person name="Sichtig H."/>
        </authorList>
    </citation>
    <scope>NUCLEOTIDE SEQUENCE [LARGE SCALE GENOMIC DNA]</scope>
    <source>
        <strain evidence="2 3">FDAARGOS_656</strain>
    </source>
</reference>
<dbReference type="AlphaFoldDB" id="A0A8H6BR29"/>
<dbReference type="EMBL" id="JABWAD010000065">
    <property type="protein sequence ID" value="KAF6061183.1"/>
    <property type="molecule type" value="Genomic_DNA"/>
</dbReference>
<protein>
    <submittedName>
        <fullName evidence="2">Uncharacterized protein</fullName>
    </submittedName>
</protein>
<gene>
    <name evidence="2" type="ORF">FOB64_006507</name>
</gene>